<protein>
    <submittedName>
        <fullName evidence="2">Uncharacterized protein</fullName>
    </submittedName>
</protein>
<gene>
    <name evidence="2" type="ORF">C361_00478</name>
</gene>
<evidence type="ECO:0000256" key="1">
    <source>
        <dbReference type="SAM" id="MobiDB-lite"/>
    </source>
</evidence>
<dbReference type="Proteomes" id="UP000199727">
    <property type="component" value="Unassembled WGS sequence"/>
</dbReference>
<name>A0A854QQA3_CRYNE</name>
<dbReference type="OrthoDB" id="2532734at2759"/>
<sequence length="122" mass="13265">MSGNNDNSEKSESKRTLYSIIFNNDPSAATGPIPMARSRRQDIATDKCPLHLLAFNILPHPAKTNNPADLTGEPAEHGGLQSASANAYNAKPPYIPNKEIAEGLEKPKTREELRAEAQQLNS</sequence>
<feature type="region of interest" description="Disordered" evidence="1">
    <location>
        <begin position="62"/>
        <end position="122"/>
    </location>
</feature>
<accession>A0A854QQA3</accession>
<proteinExistence type="predicted"/>
<dbReference type="AlphaFoldDB" id="A0A854QQA3"/>
<reference evidence="2 3" key="1">
    <citation type="submission" date="2017-06" db="EMBL/GenBank/DDBJ databases">
        <title>Global population genomics of the pathogenic fungus Cryptococcus neoformans var. grubii.</title>
        <authorList>
            <person name="Cuomo C."/>
            <person name="Litvintseva A."/>
            <person name="Chen Y."/>
            <person name="Young S."/>
            <person name="Zeng Q."/>
            <person name="Chapman S."/>
            <person name="Gujja S."/>
            <person name="Saif S."/>
            <person name="Birren B."/>
        </authorList>
    </citation>
    <scope>NUCLEOTIDE SEQUENCE [LARGE SCALE GENOMIC DNA]</scope>
    <source>
        <strain evidence="2 3">Tu259-1</strain>
    </source>
</reference>
<dbReference type="EMBL" id="AMKT01000010">
    <property type="protein sequence ID" value="OXG28827.1"/>
    <property type="molecule type" value="Genomic_DNA"/>
</dbReference>
<feature type="compositionally biased region" description="Basic and acidic residues" evidence="1">
    <location>
        <begin position="99"/>
        <end position="115"/>
    </location>
</feature>
<organism evidence="2 3">
    <name type="scientific">Cryptococcus neoformans Tu259-1</name>
    <dbReference type="NCBI Taxonomy" id="1230072"/>
    <lineage>
        <taxon>Eukaryota</taxon>
        <taxon>Fungi</taxon>
        <taxon>Dikarya</taxon>
        <taxon>Basidiomycota</taxon>
        <taxon>Agaricomycotina</taxon>
        <taxon>Tremellomycetes</taxon>
        <taxon>Tremellales</taxon>
        <taxon>Cryptococcaceae</taxon>
        <taxon>Cryptococcus</taxon>
        <taxon>Cryptococcus neoformans species complex</taxon>
    </lineage>
</organism>
<evidence type="ECO:0000313" key="2">
    <source>
        <dbReference type="EMBL" id="OXG28827.1"/>
    </source>
</evidence>
<comment type="caution">
    <text evidence="2">The sequence shown here is derived from an EMBL/GenBank/DDBJ whole genome shotgun (WGS) entry which is preliminary data.</text>
</comment>
<evidence type="ECO:0000313" key="3">
    <source>
        <dbReference type="Proteomes" id="UP000199727"/>
    </source>
</evidence>